<protein>
    <submittedName>
        <fullName evidence="2">Uncharacterized protein</fullName>
    </submittedName>
</protein>
<reference evidence="2 3" key="1">
    <citation type="submission" date="2023-07" db="EMBL/GenBank/DDBJ databases">
        <title>Genomic Encyclopedia of Type Strains, Phase IV (KMG-IV): sequencing the most valuable type-strain genomes for metagenomic binning, comparative biology and taxonomic classification.</title>
        <authorList>
            <person name="Goeker M."/>
        </authorList>
    </citation>
    <scope>NUCLEOTIDE SEQUENCE [LARGE SCALE GENOMIC DNA]</scope>
    <source>
        <strain evidence="2 3">DSM 29005</strain>
    </source>
</reference>
<evidence type="ECO:0000313" key="2">
    <source>
        <dbReference type="EMBL" id="MDQ0231958.1"/>
    </source>
</evidence>
<dbReference type="EMBL" id="JAUSUD010000016">
    <property type="protein sequence ID" value="MDQ0231958.1"/>
    <property type="molecule type" value="Genomic_DNA"/>
</dbReference>
<sequence>MNNKGSLHRRRKIALKEALKDFAIDGLGTIGVLVFMFFIIYLILM</sequence>
<organism evidence="2 3">
    <name type="scientific">Metabacillus malikii</name>
    <dbReference type="NCBI Taxonomy" id="1504265"/>
    <lineage>
        <taxon>Bacteria</taxon>
        <taxon>Bacillati</taxon>
        <taxon>Bacillota</taxon>
        <taxon>Bacilli</taxon>
        <taxon>Bacillales</taxon>
        <taxon>Bacillaceae</taxon>
        <taxon>Metabacillus</taxon>
    </lineage>
</organism>
<evidence type="ECO:0000313" key="3">
    <source>
        <dbReference type="Proteomes" id="UP001234495"/>
    </source>
</evidence>
<keyword evidence="1" id="KW-0812">Transmembrane</keyword>
<gene>
    <name evidence="2" type="ORF">J2S19_003243</name>
</gene>
<keyword evidence="3" id="KW-1185">Reference proteome</keyword>
<evidence type="ECO:0000256" key="1">
    <source>
        <dbReference type="SAM" id="Phobius"/>
    </source>
</evidence>
<keyword evidence="1" id="KW-0472">Membrane</keyword>
<accession>A0ABT9ZI48</accession>
<keyword evidence="1" id="KW-1133">Transmembrane helix</keyword>
<comment type="caution">
    <text evidence="2">The sequence shown here is derived from an EMBL/GenBank/DDBJ whole genome shotgun (WGS) entry which is preliminary data.</text>
</comment>
<feature type="transmembrane region" description="Helical" evidence="1">
    <location>
        <begin position="21"/>
        <end position="44"/>
    </location>
</feature>
<dbReference type="Proteomes" id="UP001234495">
    <property type="component" value="Unassembled WGS sequence"/>
</dbReference>
<name>A0ABT9ZI48_9BACI</name>
<proteinExistence type="predicted"/>